<protein>
    <submittedName>
        <fullName evidence="2">Uncharacterized protein</fullName>
    </submittedName>
</protein>
<evidence type="ECO:0000313" key="2">
    <source>
        <dbReference type="EMBL" id="KAJ1190092.1"/>
    </source>
</evidence>
<proteinExistence type="predicted"/>
<dbReference type="Proteomes" id="UP001066276">
    <property type="component" value="Chromosome 3_1"/>
</dbReference>
<feature type="region of interest" description="Disordered" evidence="1">
    <location>
        <begin position="238"/>
        <end position="320"/>
    </location>
</feature>
<keyword evidence="3" id="KW-1185">Reference proteome</keyword>
<dbReference type="AlphaFoldDB" id="A0AAV7UMS4"/>
<accession>A0AAV7UMS4</accession>
<reference evidence="2" key="1">
    <citation type="journal article" date="2022" name="bioRxiv">
        <title>Sequencing and chromosome-scale assembly of the giantPleurodeles waltlgenome.</title>
        <authorList>
            <person name="Brown T."/>
            <person name="Elewa A."/>
            <person name="Iarovenko S."/>
            <person name="Subramanian E."/>
            <person name="Araus A.J."/>
            <person name="Petzold A."/>
            <person name="Susuki M."/>
            <person name="Suzuki K.-i.T."/>
            <person name="Hayashi T."/>
            <person name="Toyoda A."/>
            <person name="Oliveira C."/>
            <person name="Osipova E."/>
            <person name="Leigh N.D."/>
            <person name="Simon A."/>
            <person name="Yun M.H."/>
        </authorList>
    </citation>
    <scope>NUCLEOTIDE SEQUENCE</scope>
    <source>
        <strain evidence="2">20211129_DDA</strain>
        <tissue evidence="2">Liver</tissue>
    </source>
</reference>
<dbReference type="Gene3D" id="3.30.250.20">
    <property type="entry name" value="L1 transposable element, C-terminal domain"/>
    <property type="match status" value="1"/>
</dbReference>
<dbReference type="EMBL" id="JANPWB010000005">
    <property type="protein sequence ID" value="KAJ1190092.1"/>
    <property type="molecule type" value="Genomic_DNA"/>
</dbReference>
<feature type="compositionally biased region" description="Polar residues" evidence="1">
    <location>
        <begin position="271"/>
        <end position="302"/>
    </location>
</feature>
<organism evidence="2 3">
    <name type="scientific">Pleurodeles waltl</name>
    <name type="common">Iberian ribbed newt</name>
    <dbReference type="NCBI Taxonomy" id="8319"/>
    <lineage>
        <taxon>Eukaryota</taxon>
        <taxon>Metazoa</taxon>
        <taxon>Chordata</taxon>
        <taxon>Craniata</taxon>
        <taxon>Vertebrata</taxon>
        <taxon>Euteleostomi</taxon>
        <taxon>Amphibia</taxon>
        <taxon>Batrachia</taxon>
        <taxon>Caudata</taxon>
        <taxon>Salamandroidea</taxon>
        <taxon>Salamandridae</taxon>
        <taxon>Pleurodelinae</taxon>
        <taxon>Pleurodeles</taxon>
    </lineage>
</organism>
<comment type="caution">
    <text evidence="2">The sequence shown here is derived from an EMBL/GenBank/DDBJ whole genome shotgun (WGS) entry which is preliminary data.</text>
</comment>
<sequence>MHAAARALTAWPDSTLGLRPERGGPPGWRISTYRHHPSPQSLLTSWGAHVRYTSSIIPAGARAGPPARGVSPSDDGGPHDLPGWVPYGLTLLRSTPELLVGLCPEGRGFLRRVSGGFETQVTAGLPRRSAPIRQPILAFTSVPCLGSLHIVPIAHVPRTPGGSSSACTPGEVTAKRNSFTKVKQRLRELNYKYALLFPAKLWVIDGEATRLFQSPEDVWTWLHAKGLVHSASDTLDDTTWLTPHSKRRKEKSSKAGPFRTQAVTEQEKATQETAHFSHNSLALSNKFQFPSDSDTGATSPSKASGDERAPLMTPRLADDL</sequence>
<dbReference type="InterPro" id="IPR042566">
    <property type="entry name" value="L1_C"/>
</dbReference>
<gene>
    <name evidence="2" type="ORF">NDU88_006831</name>
</gene>
<name>A0AAV7UMS4_PLEWA</name>
<evidence type="ECO:0000256" key="1">
    <source>
        <dbReference type="SAM" id="MobiDB-lite"/>
    </source>
</evidence>
<evidence type="ECO:0000313" key="3">
    <source>
        <dbReference type="Proteomes" id="UP001066276"/>
    </source>
</evidence>